<gene>
    <name evidence="1" type="primary">mciZ</name>
    <name evidence="1" type="ORF">O0554_19650</name>
</gene>
<dbReference type="Proteomes" id="UP001077662">
    <property type="component" value="Unassembled WGS sequence"/>
</dbReference>
<reference evidence="1" key="1">
    <citation type="submission" date="2022-09" db="EMBL/GenBank/DDBJ databases">
        <title>Genome analysis and characterization of larvicidal activity of Brevibacillus strains.</title>
        <authorList>
            <person name="Patrusheva E.V."/>
            <person name="Izotova A.O."/>
            <person name="Toshchakov S.V."/>
            <person name="Sineoky S.P."/>
        </authorList>
    </citation>
    <scope>NUCLEOTIDE SEQUENCE</scope>
    <source>
        <strain evidence="1">VKPM_B-13247</strain>
    </source>
</reference>
<sequence length="46" mass="5339">MMKLYTDLKQIRLVGKANEIQAALRQISEQPLTLHAYLQQVSQQKI</sequence>
<comment type="caution">
    <text evidence="1">The sequence shown here is derived from an EMBL/GenBank/DDBJ whole genome shotgun (WGS) entry which is preliminary data.</text>
</comment>
<dbReference type="InterPro" id="IPR025177">
    <property type="entry name" value="MciZ"/>
</dbReference>
<dbReference type="Pfam" id="PF13072">
    <property type="entry name" value="MciZ"/>
    <property type="match status" value="1"/>
</dbReference>
<proteinExistence type="predicted"/>
<protein>
    <submittedName>
        <fullName evidence="1">Z-ring formation inhibitor MciZ</fullName>
    </submittedName>
</protein>
<dbReference type="AlphaFoldDB" id="A0AAP3DJF4"/>
<evidence type="ECO:0000313" key="1">
    <source>
        <dbReference type="EMBL" id="MCZ0809092.1"/>
    </source>
</evidence>
<organism evidence="1 2">
    <name type="scientific">Brevibacillus laterosporus</name>
    <name type="common">Bacillus laterosporus</name>
    <dbReference type="NCBI Taxonomy" id="1465"/>
    <lineage>
        <taxon>Bacteria</taxon>
        <taxon>Bacillati</taxon>
        <taxon>Bacillota</taxon>
        <taxon>Bacilli</taxon>
        <taxon>Bacillales</taxon>
        <taxon>Paenibacillaceae</taxon>
        <taxon>Brevibacillus</taxon>
    </lineage>
</organism>
<accession>A0AAP3DJF4</accession>
<dbReference type="RefSeq" id="WP_258434388.1">
    <property type="nucleotide sequence ID" value="NZ_JANSGW010000030.1"/>
</dbReference>
<dbReference type="EMBL" id="JAPTNE010000030">
    <property type="protein sequence ID" value="MCZ0809092.1"/>
    <property type="molecule type" value="Genomic_DNA"/>
</dbReference>
<name>A0AAP3DJF4_BRELA</name>
<evidence type="ECO:0000313" key="2">
    <source>
        <dbReference type="Proteomes" id="UP001077662"/>
    </source>
</evidence>